<accession>J0WS96</accession>
<dbReference type="AlphaFoldDB" id="J0WS96"/>
<evidence type="ECO:0000256" key="1">
    <source>
        <dbReference type="SAM" id="MobiDB-lite"/>
    </source>
</evidence>
<dbReference type="EMBL" id="JH687878">
    <property type="protein sequence ID" value="EJD35839.1"/>
    <property type="molecule type" value="Genomic_DNA"/>
</dbReference>
<protein>
    <submittedName>
        <fullName evidence="2">Uncharacterized protein</fullName>
    </submittedName>
</protein>
<keyword evidence="3" id="KW-1185">Reference proteome</keyword>
<gene>
    <name evidence="2" type="ORF">AURDEDRAFT_175114</name>
</gene>
<dbReference type="KEGG" id="adl:AURDEDRAFT_175114"/>
<reference evidence="3" key="1">
    <citation type="journal article" date="2012" name="Science">
        <title>The Paleozoic origin of enzymatic lignin decomposition reconstructed from 31 fungal genomes.</title>
        <authorList>
            <person name="Floudas D."/>
            <person name="Binder M."/>
            <person name="Riley R."/>
            <person name="Barry K."/>
            <person name="Blanchette R.A."/>
            <person name="Henrissat B."/>
            <person name="Martinez A.T."/>
            <person name="Otillar R."/>
            <person name="Spatafora J.W."/>
            <person name="Yadav J.S."/>
            <person name="Aerts A."/>
            <person name="Benoit I."/>
            <person name="Boyd A."/>
            <person name="Carlson A."/>
            <person name="Copeland A."/>
            <person name="Coutinho P.M."/>
            <person name="de Vries R.P."/>
            <person name="Ferreira P."/>
            <person name="Findley K."/>
            <person name="Foster B."/>
            <person name="Gaskell J."/>
            <person name="Glotzer D."/>
            <person name="Gorecki P."/>
            <person name="Heitman J."/>
            <person name="Hesse C."/>
            <person name="Hori C."/>
            <person name="Igarashi K."/>
            <person name="Jurgens J.A."/>
            <person name="Kallen N."/>
            <person name="Kersten P."/>
            <person name="Kohler A."/>
            <person name="Kuees U."/>
            <person name="Kumar T.K.A."/>
            <person name="Kuo A."/>
            <person name="LaButti K."/>
            <person name="Larrondo L.F."/>
            <person name="Lindquist E."/>
            <person name="Ling A."/>
            <person name="Lombard V."/>
            <person name="Lucas S."/>
            <person name="Lundell T."/>
            <person name="Martin R."/>
            <person name="McLaughlin D.J."/>
            <person name="Morgenstern I."/>
            <person name="Morin E."/>
            <person name="Murat C."/>
            <person name="Nagy L.G."/>
            <person name="Nolan M."/>
            <person name="Ohm R.A."/>
            <person name="Patyshakuliyeva A."/>
            <person name="Rokas A."/>
            <person name="Ruiz-Duenas F.J."/>
            <person name="Sabat G."/>
            <person name="Salamov A."/>
            <person name="Samejima M."/>
            <person name="Schmutz J."/>
            <person name="Slot J.C."/>
            <person name="St John F."/>
            <person name="Stenlid J."/>
            <person name="Sun H."/>
            <person name="Sun S."/>
            <person name="Syed K."/>
            <person name="Tsang A."/>
            <person name="Wiebenga A."/>
            <person name="Young D."/>
            <person name="Pisabarro A."/>
            <person name="Eastwood D.C."/>
            <person name="Martin F."/>
            <person name="Cullen D."/>
            <person name="Grigoriev I.V."/>
            <person name="Hibbett D.S."/>
        </authorList>
    </citation>
    <scope>NUCLEOTIDE SEQUENCE [LARGE SCALE GENOMIC DNA]</scope>
    <source>
        <strain evidence="3">TFB10046</strain>
    </source>
</reference>
<feature type="compositionally biased region" description="Polar residues" evidence="1">
    <location>
        <begin position="31"/>
        <end position="42"/>
    </location>
</feature>
<name>J0WS96_AURST</name>
<dbReference type="InParanoid" id="J0WS96"/>
<sequence length="323" mass="35747">MDTSGATPDIGCSTPASLSNGVAAAVRPSPEYSSSTQGASCNETEDPDTFNARCPPPFDAQELQCLPDPLPTLFVSQLCAQLAALVRDLPDDGVDSQALVLQRIIETIRVDGYRSCHYFKDKSPDELHAILQHDEAFSNAIRVLFGKNFFKFAQFVILILRHVCRRPPSNRSRKVQFAQEPQVIDANDMLEDAAPESASASASSSRVYPPFVLDDAAQLPNPFDIVIMTKLTVLTYQRARKLGAEVDDDVRIAQFLFDLLQEEGLVTSPSVSGVDAAILRDCVRRDTGFSESLRGLLGPDIKAFHFTKRLFLIIRYMWYSLLN</sequence>
<organism evidence="2 3">
    <name type="scientific">Auricularia subglabra (strain TFB-10046 / SS5)</name>
    <name type="common">White-rot fungus</name>
    <name type="synonym">Auricularia delicata (strain TFB10046)</name>
    <dbReference type="NCBI Taxonomy" id="717982"/>
    <lineage>
        <taxon>Eukaryota</taxon>
        <taxon>Fungi</taxon>
        <taxon>Dikarya</taxon>
        <taxon>Basidiomycota</taxon>
        <taxon>Agaricomycotina</taxon>
        <taxon>Agaricomycetes</taxon>
        <taxon>Auriculariales</taxon>
        <taxon>Auriculariaceae</taxon>
        <taxon>Auricularia</taxon>
    </lineage>
</organism>
<dbReference type="Proteomes" id="UP000006514">
    <property type="component" value="Unassembled WGS sequence"/>
</dbReference>
<proteinExistence type="predicted"/>
<evidence type="ECO:0000313" key="3">
    <source>
        <dbReference type="Proteomes" id="UP000006514"/>
    </source>
</evidence>
<feature type="region of interest" description="Disordered" evidence="1">
    <location>
        <begin position="1"/>
        <end position="53"/>
    </location>
</feature>
<evidence type="ECO:0000313" key="2">
    <source>
        <dbReference type="EMBL" id="EJD35839.1"/>
    </source>
</evidence>